<comment type="cofactor">
    <cofactor evidence="1">
        <name>heme</name>
        <dbReference type="ChEBI" id="CHEBI:30413"/>
    </cofactor>
</comment>
<feature type="compositionally biased region" description="Basic and acidic residues" evidence="23">
    <location>
        <begin position="132"/>
        <end position="143"/>
    </location>
</feature>
<evidence type="ECO:0000256" key="21">
    <source>
        <dbReference type="ARBA" id="ARBA00083299"/>
    </source>
</evidence>
<comment type="similarity">
    <text evidence="3">Belongs to the 2-oxoacid dehydrogenase family.</text>
</comment>
<dbReference type="PRINTS" id="PR00067">
    <property type="entry name" value="CATALASE"/>
</dbReference>
<dbReference type="GO" id="GO:0016746">
    <property type="term" value="F:acyltransferase activity"/>
    <property type="evidence" value="ECO:0007669"/>
    <property type="project" value="InterPro"/>
</dbReference>
<name>A0A4T0T9A6_9BASI</name>
<dbReference type="EC" id="1.11.1.6" evidence="4"/>
<dbReference type="GO" id="GO:0045333">
    <property type="term" value="P:cellular respiration"/>
    <property type="evidence" value="ECO:0007669"/>
    <property type="project" value="UniProtKB-ARBA"/>
</dbReference>
<dbReference type="Pfam" id="PF18011">
    <property type="entry name" value="Catalase_C"/>
    <property type="match status" value="1"/>
</dbReference>
<dbReference type="GO" id="GO:0005829">
    <property type="term" value="C:cytosol"/>
    <property type="evidence" value="ECO:0007669"/>
    <property type="project" value="TreeGrafter"/>
</dbReference>
<dbReference type="PANTHER" id="PTHR42821:SF1">
    <property type="entry name" value="CATALASE-B"/>
    <property type="match status" value="1"/>
</dbReference>
<evidence type="ECO:0000256" key="15">
    <source>
        <dbReference type="ARBA" id="ARBA00022946"/>
    </source>
</evidence>
<organism evidence="26 27">
    <name type="scientific">Wallemia mellicola</name>
    <dbReference type="NCBI Taxonomy" id="1708541"/>
    <lineage>
        <taxon>Eukaryota</taxon>
        <taxon>Fungi</taxon>
        <taxon>Dikarya</taxon>
        <taxon>Basidiomycota</taxon>
        <taxon>Wallemiomycotina</taxon>
        <taxon>Wallemiomycetes</taxon>
        <taxon>Wallemiales</taxon>
        <taxon>Wallemiaceae</taxon>
        <taxon>Wallemia</taxon>
    </lineage>
</organism>
<dbReference type="FunFam" id="3.30.56.70:FF:000001">
    <property type="entry name" value="tRNA (guanine(26)-N(2))-dimethyltransferase"/>
    <property type="match status" value="1"/>
</dbReference>
<evidence type="ECO:0000256" key="12">
    <source>
        <dbReference type="ARBA" id="ARBA00022723"/>
    </source>
</evidence>
<dbReference type="InterPro" id="IPR024712">
    <property type="entry name" value="Catalase_clade2"/>
</dbReference>
<dbReference type="Gene3D" id="3.40.50.880">
    <property type="match status" value="1"/>
</dbReference>
<keyword evidence="17" id="KW-0408">Iron</keyword>
<keyword evidence="9 22" id="KW-0808">Transferase</keyword>
<dbReference type="InterPro" id="IPR010582">
    <property type="entry name" value="Catalase_immune_responsive"/>
</dbReference>
<feature type="region of interest" description="Disordered" evidence="23">
    <location>
        <begin position="768"/>
        <end position="809"/>
    </location>
</feature>
<dbReference type="GO" id="GO:0046872">
    <property type="term" value="F:metal ion binding"/>
    <property type="evidence" value="ECO:0007669"/>
    <property type="project" value="UniProtKB-KW"/>
</dbReference>
<keyword evidence="8" id="KW-0349">Heme</keyword>
<dbReference type="SUPFAM" id="SSF47005">
    <property type="entry name" value="Peripheral subunit-binding domain of 2-oxo acid dehydrogenase complex"/>
    <property type="match status" value="1"/>
</dbReference>
<dbReference type="EMBL" id="SPRX01000098">
    <property type="protein sequence ID" value="TIC61476.1"/>
    <property type="molecule type" value="Genomic_DNA"/>
</dbReference>
<dbReference type="Pfam" id="PF06628">
    <property type="entry name" value="Catalase-rel"/>
    <property type="match status" value="1"/>
</dbReference>
<evidence type="ECO:0000259" key="24">
    <source>
        <dbReference type="PROSITE" id="PS50968"/>
    </source>
</evidence>
<dbReference type="Gene3D" id="2.40.180.10">
    <property type="entry name" value="Catalase core domain"/>
    <property type="match status" value="1"/>
</dbReference>
<keyword evidence="12" id="KW-0479">Metal-binding</keyword>
<dbReference type="PROSITE" id="PS50968">
    <property type="entry name" value="BIOTINYL_LIPOYL"/>
    <property type="match status" value="1"/>
</dbReference>
<dbReference type="Gene3D" id="2.40.50.100">
    <property type="match status" value="1"/>
</dbReference>
<dbReference type="PROSITE" id="PS00189">
    <property type="entry name" value="LIPOYL"/>
    <property type="match status" value="1"/>
</dbReference>
<dbReference type="Gene3D" id="3.40.50.150">
    <property type="entry name" value="Vaccinia Virus protein VP39"/>
    <property type="match status" value="1"/>
</dbReference>
<evidence type="ECO:0000256" key="7">
    <source>
        <dbReference type="ARBA" id="ARBA00022603"/>
    </source>
</evidence>
<dbReference type="GO" id="GO:0000049">
    <property type="term" value="F:tRNA binding"/>
    <property type="evidence" value="ECO:0007669"/>
    <property type="project" value="UniProtKB-UniRule"/>
</dbReference>
<reference evidence="26 27" key="1">
    <citation type="submission" date="2019-03" db="EMBL/GenBank/DDBJ databases">
        <title>Sequencing 25 genomes of Wallemia mellicola.</title>
        <authorList>
            <person name="Gostincar C."/>
        </authorList>
    </citation>
    <scope>NUCLEOTIDE SEQUENCE [LARGE SCALE GENOMIC DNA]</scope>
    <source>
        <strain evidence="26 27">EXF-757</strain>
    </source>
</reference>
<dbReference type="Pfam" id="PF02005">
    <property type="entry name" value="TRM"/>
    <property type="match status" value="1"/>
</dbReference>
<dbReference type="PANTHER" id="PTHR42821">
    <property type="entry name" value="CATALASE"/>
    <property type="match status" value="1"/>
</dbReference>
<dbReference type="SUPFAM" id="SSF52317">
    <property type="entry name" value="Class I glutamine amidotransferase-like"/>
    <property type="match status" value="1"/>
</dbReference>
<keyword evidence="16" id="KW-0560">Oxidoreductase</keyword>
<dbReference type="InterPro" id="IPR042296">
    <property type="entry name" value="tRNA_met_Trm1_C"/>
</dbReference>
<dbReference type="SUPFAM" id="SSF51230">
    <property type="entry name" value="Single hybrid motif"/>
    <property type="match status" value="1"/>
</dbReference>
<keyword evidence="7 22" id="KW-0489">Methyltransferase</keyword>
<accession>A0A4T0T9A6</accession>
<evidence type="ECO:0000256" key="11">
    <source>
        <dbReference type="ARBA" id="ARBA00022694"/>
    </source>
</evidence>
<dbReference type="SMART" id="SM01060">
    <property type="entry name" value="Catalase"/>
    <property type="match status" value="1"/>
</dbReference>
<dbReference type="CDD" id="cd03132">
    <property type="entry name" value="GATase1_catalase"/>
    <property type="match status" value="1"/>
</dbReference>
<evidence type="ECO:0000256" key="14">
    <source>
        <dbReference type="ARBA" id="ARBA00022884"/>
    </source>
</evidence>
<dbReference type="PROSITE" id="PS51826">
    <property type="entry name" value="PSBD"/>
    <property type="match status" value="1"/>
</dbReference>
<dbReference type="Pfam" id="PF00199">
    <property type="entry name" value="Catalase"/>
    <property type="match status" value="1"/>
</dbReference>
<dbReference type="InterPro" id="IPR036625">
    <property type="entry name" value="E3-bd_dom_sf"/>
</dbReference>
<evidence type="ECO:0000256" key="5">
    <source>
        <dbReference type="ARBA" id="ARBA00022555"/>
    </source>
</evidence>
<comment type="similarity">
    <text evidence="2">Belongs to the catalase family.</text>
</comment>
<feature type="region of interest" description="Disordered" evidence="23">
    <location>
        <begin position="122"/>
        <end position="162"/>
    </location>
</feature>
<dbReference type="InterPro" id="IPR002226">
    <property type="entry name" value="Catalase_haem_BS"/>
</dbReference>
<evidence type="ECO:0000256" key="22">
    <source>
        <dbReference type="PROSITE-ProRule" id="PRU00958"/>
    </source>
</evidence>
<evidence type="ECO:0000256" key="2">
    <source>
        <dbReference type="ARBA" id="ARBA00005329"/>
    </source>
</evidence>
<dbReference type="PROSITE" id="PS51402">
    <property type="entry name" value="CATALASE_3"/>
    <property type="match status" value="1"/>
</dbReference>
<sequence>MSYLTRTALAKAVAASKRTAARTFTTTIVNNELKKFDFPAMSPTMTEGGIASWKKQAGETFSAGDVLLEIETDKATIDVEAQDDGVVAKIILNDGAKNIPVGAPIAVLGEEGDDLSAADAVAQSAETAPETTPKEESKEEVKPVETSTTASEPKDTHVDSQKPLFPSVSRLLVENGISDAGSIKGTGRHGMLTRGDVLAHLGKIDNPRGTMKQVVDKQAKEAAEFKPFETTKKADAPKKDEGPLDYVSIRSIITAGLSKKVAQNAASATPKSEDSGSFDEIIAPYLEQPKPKVETLERTSETPKKTSDYLDGFETSDNKAFINPIQEFNRDLSVAAIRVWSEIVRAEKSAKFKSKRKGKKNAEEDANWTFKFSILDALSATGLRAIRYAKEIPNADKIYANDFLPDAVEAIRRNAEYNNVADKVKPVEGDASALMYQHRSGSKFDVVDLDPYGTAAPFVDAAVQCLSSGDTAVMAGTNYPEKCYANYGGTPIRAEYSHEGALRLILNSLSQSAARYGRYIEPLMSLSIDFYVRMWVRVHDGSGEVKKAFSKTGSVHVCSFCRQHAIQPFGRITVKTNEKGNTSSRFQAAQAINQSDKCSECGAQYHTNGPMWIDRIHNKDFTKRMLEHIDQNADKYGTAVRMKGMVSVADGELEDSPFYFTTDSVASAMRMTAPPMVTIASGLVNAGYQVSRSHALAGSIKTNAPSRVIHDMFRKWMKTHPIKLENIKEGSPTRVLAMKEAEVDADLTHNQAVVDLLGSKEKLRRYQSNPANWGPLAKPNSGPQNTKKSSEEHANDNATSDDVDTHKSKKAKIDMSVYDSNKPVQQNTKLEQLATATRDVPAEGEGSIHRTTFGAKADNVELTMKAGRRGPTLLSDPVFRDKISHFDHERIPERVVHARGDAAHGFFKLHTSLEDVTHAKILTDTVTETPTFVRFSSVLGSAGAAETAREVRGFATRFYTSEGNWDIVGNNIPVFFIQDPTKFVDLIHAAKPDPKGGLPQAQTAHDNFWDYMSLLQESPHMVSWILSDQTIPRSYRMVQGFSVNTFVLVNKEGKRTFVKFHWKPHLGKHSLCWDEALKLGGQDPDYLRRDLQMFIDAGIYPKYELGVQLVPEEDEDKFSFDLLDCTKVIPEEEVPIKWVGTMTLNKTVTDQFAENEQVAFCTQNIVPGIDYSDDPMLHGRNFSYFDTQISRLGGINFSQLPINQPLPQACPFMNTLRDGYSSKVIPSGPNYYPNRFNNNPRPASVEEGGLHFPPYQVSGKRERNLGEKFFEFYDQATLHFNSLSDVEKANFISTALFEMGRCDDVGVRSRMVERLNNIDHDMAVQVGEGLGVECPPAVKKNHGRKTDGANPVSMLSKNNVFKPEGRLIALIAPDGYDHQQAVAIQNAFLALGNIVAVVGLRKGPTYGKQKGQELPTNFTFESARSTLFDSVIFLDGDDRYKKTLNLGRVKHWCIEAYAHFKAIALIGTSAEWGSKLIPVENRTDGGKSFSVQDGVVVAPKLTSQDTSLFDKLTKGVIDAASFAGAYAQAVASHRHWQRDPSELAY</sequence>
<dbReference type="Proteomes" id="UP000310708">
    <property type="component" value="Unassembled WGS sequence"/>
</dbReference>
<evidence type="ECO:0000256" key="3">
    <source>
        <dbReference type="ARBA" id="ARBA00007317"/>
    </source>
</evidence>
<evidence type="ECO:0000259" key="25">
    <source>
        <dbReference type="PROSITE" id="PS51826"/>
    </source>
</evidence>
<evidence type="ECO:0000313" key="26">
    <source>
        <dbReference type="EMBL" id="TIC61476.1"/>
    </source>
</evidence>
<evidence type="ECO:0000256" key="10">
    <source>
        <dbReference type="ARBA" id="ARBA00022691"/>
    </source>
</evidence>
<keyword evidence="10 22" id="KW-0949">S-adenosyl-L-methionine</keyword>
<dbReference type="Gene3D" id="1.20.1370.20">
    <property type="match status" value="1"/>
</dbReference>
<dbReference type="InterPro" id="IPR002905">
    <property type="entry name" value="Trm1"/>
</dbReference>
<keyword evidence="15" id="KW-0809">Transit peptide</keyword>
<dbReference type="InterPro" id="IPR000089">
    <property type="entry name" value="Biotin_lipoyl"/>
</dbReference>
<dbReference type="GO" id="GO:0016423">
    <property type="term" value="F:tRNA (guanine) methyltransferase activity"/>
    <property type="evidence" value="ECO:0007669"/>
    <property type="project" value="InterPro"/>
</dbReference>
<keyword evidence="11 22" id="KW-0819">tRNA processing</keyword>
<dbReference type="GO" id="GO:0030488">
    <property type="term" value="P:tRNA methylation"/>
    <property type="evidence" value="ECO:0007669"/>
    <property type="project" value="UniProtKB-ARBA"/>
</dbReference>
<dbReference type="InterPro" id="IPR011053">
    <property type="entry name" value="Single_hybrid_motif"/>
</dbReference>
<keyword evidence="18" id="KW-0376">Hydrogen peroxide</keyword>
<dbReference type="SUPFAM" id="SSF53335">
    <property type="entry name" value="S-adenosyl-L-methionine-dependent methyltransferases"/>
    <property type="match status" value="1"/>
</dbReference>
<dbReference type="GO" id="GO:0004096">
    <property type="term" value="F:catalase activity"/>
    <property type="evidence" value="ECO:0007669"/>
    <property type="project" value="UniProtKB-EC"/>
</dbReference>
<keyword evidence="5 22" id="KW-0820">tRNA-binding</keyword>
<evidence type="ECO:0000313" key="27">
    <source>
        <dbReference type="Proteomes" id="UP000310708"/>
    </source>
</evidence>
<evidence type="ECO:0000256" key="4">
    <source>
        <dbReference type="ARBA" id="ARBA00012314"/>
    </source>
</evidence>
<evidence type="ECO:0000256" key="17">
    <source>
        <dbReference type="ARBA" id="ARBA00023004"/>
    </source>
</evidence>
<comment type="caution">
    <text evidence="26">The sequence shown here is derived from an EMBL/GenBank/DDBJ whole genome shotgun (WGS) entry which is preliminary data.</text>
</comment>
<dbReference type="InterPro" id="IPR003016">
    <property type="entry name" value="2-oxoA_DH_lipoyl-BS"/>
</dbReference>
<dbReference type="FunFam" id="2.40.50.100:FF:000010">
    <property type="entry name" value="Acetyltransferase component of pyruvate dehydrogenase complex"/>
    <property type="match status" value="1"/>
</dbReference>
<dbReference type="InterPro" id="IPR018028">
    <property type="entry name" value="Catalase"/>
</dbReference>
<dbReference type="PROSITE" id="PS51626">
    <property type="entry name" value="SAM_MT_TRM1"/>
    <property type="match status" value="1"/>
</dbReference>
<dbReference type="CDD" id="cd06849">
    <property type="entry name" value="lipoyl_domain"/>
    <property type="match status" value="1"/>
</dbReference>
<dbReference type="InterPro" id="IPR029062">
    <property type="entry name" value="Class_I_gatase-like"/>
</dbReference>
<evidence type="ECO:0000256" key="9">
    <source>
        <dbReference type="ARBA" id="ARBA00022679"/>
    </source>
</evidence>
<evidence type="ECO:0000256" key="13">
    <source>
        <dbReference type="ARBA" id="ARBA00022823"/>
    </source>
</evidence>
<feature type="domain" description="Peripheral subunit-binding (PSBD)" evidence="25">
    <location>
        <begin position="163"/>
        <end position="201"/>
    </location>
</feature>
<dbReference type="Gene3D" id="3.30.56.70">
    <property type="entry name" value="N2,N2-dimethylguanosine tRNA methyltransferase, C-terminal domain"/>
    <property type="match status" value="1"/>
</dbReference>
<evidence type="ECO:0000256" key="8">
    <source>
        <dbReference type="ARBA" id="ARBA00022617"/>
    </source>
</evidence>
<dbReference type="GO" id="GO:0006979">
    <property type="term" value="P:response to oxidative stress"/>
    <property type="evidence" value="ECO:0007669"/>
    <property type="project" value="InterPro"/>
</dbReference>
<evidence type="ECO:0000256" key="19">
    <source>
        <dbReference type="ARBA" id="ARBA00077143"/>
    </source>
</evidence>
<evidence type="ECO:0000256" key="1">
    <source>
        <dbReference type="ARBA" id="ARBA00001971"/>
    </source>
</evidence>
<dbReference type="InterPro" id="IPR011614">
    <property type="entry name" value="Catalase_core"/>
</dbReference>
<dbReference type="Pfam" id="PF00364">
    <property type="entry name" value="Biotin_lipoyl"/>
    <property type="match status" value="1"/>
</dbReference>
<dbReference type="InterPro" id="IPR043156">
    <property type="entry name" value="Catalase_clade2_helical"/>
</dbReference>
<dbReference type="InterPro" id="IPR020835">
    <property type="entry name" value="Catalase_sf"/>
</dbReference>
<dbReference type="GO" id="GO:0042744">
    <property type="term" value="P:hydrogen peroxide catabolic process"/>
    <property type="evidence" value="ECO:0007669"/>
    <property type="project" value="UniProtKB-KW"/>
</dbReference>
<keyword evidence="14 22" id="KW-0694">RNA-binding</keyword>
<dbReference type="GO" id="GO:0008170">
    <property type="term" value="F:N-methyltransferase activity"/>
    <property type="evidence" value="ECO:0007669"/>
    <property type="project" value="UniProtKB-ARBA"/>
</dbReference>
<proteinExistence type="inferred from homology"/>
<dbReference type="InterPro" id="IPR029063">
    <property type="entry name" value="SAM-dependent_MTases_sf"/>
</dbReference>
<gene>
    <name evidence="26" type="ORF">E3Q01_04343</name>
</gene>
<protein>
    <recommendedName>
        <fullName evidence="4">catalase</fullName>
        <ecNumber evidence="4">1.11.1.6</ecNumber>
    </recommendedName>
    <alternativeName>
        <fullName evidence="20">tRNA 2,2-dimethylguanosine-26 methyltransferase</fullName>
    </alternativeName>
    <alternativeName>
        <fullName evidence="19">tRNA(guanine-26,N(2)-N(2)) methyltransferase</fullName>
    </alternativeName>
    <alternativeName>
        <fullName evidence="21">tRNA(m(2,2)G26)dimethyltransferase</fullName>
    </alternativeName>
</protein>
<evidence type="ECO:0000256" key="18">
    <source>
        <dbReference type="ARBA" id="ARBA00023324"/>
    </source>
</evidence>
<evidence type="ECO:0000256" key="20">
    <source>
        <dbReference type="ARBA" id="ARBA00082896"/>
    </source>
</evidence>
<comment type="similarity">
    <text evidence="22">Belongs to the class I-like SAM-binding methyltransferase superfamily. Trm1 family.</text>
</comment>
<keyword evidence="6" id="KW-0575">Peroxidase</keyword>
<dbReference type="GO" id="GO:0020037">
    <property type="term" value="F:heme binding"/>
    <property type="evidence" value="ECO:0007669"/>
    <property type="project" value="InterPro"/>
</dbReference>
<dbReference type="InterPro" id="IPR041399">
    <property type="entry name" value="Catalase_large_C"/>
</dbReference>
<dbReference type="SUPFAM" id="SSF56634">
    <property type="entry name" value="Heme-dependent catalase-like"/>
    <property type="match status" value="1"/>
</dbReference>
<dbReference type="InterPro" id="IPR004167">
    <property type="entry name" value="PSBD"/>
</dbReference>
<evidence type="ECO:0000256" key="16">
    <source>
        <dbReference type="ARBA" id="ARBA00023002"/>
    </source>
</evidence>
<feature type="domain" description="Lipoyl-binding" evidence="24">
    <location>
        <begin position="33"/>
        <end position="109"/>
    </location>
</feature>
<dbReference type="PROSITE" id="PS00437">
    <property type="entry name" value="CATALASE_1"/>
    <property type="match status" value="1"/>
</dbReference>
<dbReference type="Gene3D" id="4.10.320.10">
    <property type="entry name" value="E3-binding domain"/>
    <property type="match status" value="1"/>
</dbReference>
<evidence type="ECO:0000256" key="23">
    <source>
        <dbReference type="SAM" id="MobiDB-lite"/>
    </source>
</evidence>
<keyword evidence="13" id="KW-0450">Lipoyl</keyword>
<dbReference type="NCBIfam" id="TIGR00308">
    <property type="entry name" value="TRM1"/>
    <property type="match status" value="1"/>
</dbReference>
<dbReference type="FunFam" id="3.40.50.150:FF:000051">
    <property type="entry name" value="tRNA (guanine(26)-N(2))-dimethyltransferase"/>
    <property type="match status" value="1"/>
</dbReference>
<evidence type="ECO:0000256" key="6">
    <source>
        <dbReference type="ARBA" id="ARBA00022559"/>
    </source>
</evidence>